<dbReference type="EnsemblPlants" id="Bo9g062680.1">
    <property type="protein sequence ID" value="Bo9g062680.1"/>
    <property type="gene ID" value="Bo9g062680"/>
</dbReference>
<dbReference type="AlphaFoldDB" id="A0A0D3E6P6"/>
<evidence type="ECO:0000259" key="12">
    <source>
        <dbReference type="PROSITE" id="PS50059"/>
    </source>
</evidence>
<dbReference type="FunFam" id="3.10.50.40:FF:000032">
    <property type="entry name" value="Peptidylprolyl isomerase"/>
    <property type="match status" value="1"/>
</dbReference>
<comment type="catalytic activity">
    <reaction evidence="1 11">
        <text>[protein]-peptidylproline (omega=180) = [protein]-peptidylproline (omega=0)</text>
        <dbReference type="Rhea" id="RHEA:16237"/>
        <dbReference type="Rhea" id="RHEA-COMP:10747"/>
        <dbReference type="Rhea" id="RHEA-COMP:10748"/>
        <dbReference type="ChEBI" id="CHEBI:83833"/>
        <dbReference type="ChEBI" id="CHEBI:83834"/>
        <dbReference type="EC" id="5.2.1.8"/>
    </reaction>
</comment>
<dbReference type="InterPro" id="IPR001179">
    <property type="entry name" value="PPIase_FKBP_dom"/>
</dbReference>
<keyword evidence="14" id="KW-1185">Reference proteome</keyword>
<evidence type="ECO:0000256" key="4">
    <source>
        <dbReference type="ARBA" id="ARBA00013194"/>
    </source>
</evidence>
<dbReference type="Pfam" id="PF04827">
    <property type="entry name" value="Plant_tran"/>
    <property type="match status" value="1"/>
</dbReference>
<reference evidence="13 14" key="1">
    <citation type="journal article" date="2014" name="Genome Biol.">
        <title>Transcriptome and methylome profiling reveals relics of genome dominance in the mesopolyploid Brassica oleracea.</title>
        <authorList>
            <person name="Parkin I.A."/>
            <person name="Koh C."/>
            <person name="Tang H."/>
            <person name="Robinson S.J."/>
            <person name="Kagale S."/>
            <person name="Clarke W.E."/>
            <person name="Town C.D."/>
            <person name="Nixon J."/>
            <person name="Krishnakumar V."/>
            <person name="Bidwell S.L."/>
            <person name="Denoeud F."/>
            <person name="Belcram H."/>
            <person name="Links M.G."/>
            <person name="Just J."/>
            <person name="Clarke C."/>
            <person name="Bender T."/>
            <person name="Huebert T."/>
            <person name="Mason A.S."/>
            <person name="Pires J.C."/>
            <person name="Barker G."/>
            <person name="Moore J."/>
            <person name="Walley P.G."/>
            <person name="Manoli S."/>
            <person name="Batley J."/>
            <person name="Edwards D."/>
            <person name="Nelson M.N."/>
            <person name="Wang X."/>
            <person name="Paterson A.H."/>
            <person name="King G."/>
            <person name="Bancroft I."/>
            <person name="Chalhoub B."/>
            <person name="Sharpe A.G."/>
        </authorList>
    </citation>
    <scope>NUCLEOTIDE SEQUENCE</scope>
    <source>
        <strain evidence="13 14">cv. TO1000</strain>
    </source>
</reference>
<evidence type="ECO:0000256" key="5">
    <source>
        <dbReference type="ARBA" id="ARBA00022528"/>
    </source>
</evidence>
<keyword evidence="6" id="KW-0934">Plastid</keyword>
<dbReference type="GO" id="GO:0009543">
    <property type="term" value="C:chloroplast thylakoid lumen"/>
    <property type="evidence" value="ECO:0007669"/>
    <property type="project" value="UniProtKB-SubCell"/>
</dbReference>
<evidence type="ECO:0000256" key="1">
    <source>
        <dbReference type="ARBA" id="ARBA00000971"/>
    </source>
</evidence>
<dbReference type="InterPro" id="IPR006912">
    <property type="entry name" value="Harbinger_derived_prot"/>
</dbReference>
<evidence type="ECO:0000256" key="9">
    <source>
        <dbReference type="ARBA" id="ARBA00023110"/>
    </source>
</evidence>
<dbReference type="Proteomes" id="UP000032141">
    <property type="component" value="Chromosome C9"/>
</dbReference>
<dbReference type="Gramene" id="Bo9g062680.1">
    <property type="protein sequence ID" value="Bo9g062680.1"/>
    <property type="gene ID" value="Bo9g062680"/>
</dbReference>
<sequence length="428" mass="47620">MIRSIDCMHWEWKNCPTAWKGQYSRGSGKPTIVLEAVASYDLWIWHAFFGPPGTLNDINVLDRSPVFDDVINGQAPQVTYSVNGREYHMAYYLTDGIYPKWATFIQSITMPQELKEVLFAQRQKAVRKDVERAFGILQARFAIIKNPALFWDKAKIGKIIRACIILHNMIVENERDGYTLFDVSEFQQEDETARMTDIPKMPILTQTIYYLLRNIFWIEKIMSSLGFSVGTCSPPSEQRKCRSFVSSSLTKAEAINLRSQQKVSDHELSFVQPASFGRREVIIGFGFCIGLVDKVSAFAETSSCEFSVSPSGLAFCDKVVGYGPAAVKGQLIKAHYIGKLENGKVFDSSYNRGKPLTFRIGVGEVIKGWDQGIIGSDGVPAMLTGGKRTLKIPPELAYGDRGAGCKGGSCLIPPASVLLFDIEFIGKA</sequence>
<evidence type="ECO:0000256" key="11">
    <source>
        <dbReference type="PROSITE-ProRule" id="PRU00277"/>
    </source>
</evidence>
<dbReference type="EC" id="5.2.1.8" evidence="4 11"/>
<reference evidence="13" key="2">
    <citation type="submission" date="2015-03" db="UniProtKB">
        <authorList>
            <consortium name="EnsemblPlants"/>
        </authorList>
    </citation>
    <scope>IDENTIFICATION</scope>
</reference>
<evidence type="ECO:0000256" key="10">
    <source>
        <dbReference type="ARBA" id="ARBA00023157"/>
    </source>
</evidence>
<evidence type="ECO:0000313" key="14">
    <source>
        <dbReference type="Proteomes" id="UP000032141"/>
    </source>
</evidence>
<dbReference type="InterPro" id="IPR044183">
    <property type="entry name" value="PNSL4/FKBP13-like"/>
</dbReference>
<dbReference type="HOGENOM" id="CLU_641515_0_0_1"/>
<dbReference type="SUPFAM" id="SSF54534">
    <property type="entry name" value="FKBP-like"/>
    <property type="match status" value="1"/>
</dbReference>
<dbReference type="PANTHER" id="PTHR47833">
    <property type="entry name" value="PHOTOSYNTHETIC NDH SUBUNIT OF LUMENAL LOCATION 4, CHLOROPLASTIC"/>
    <property type="match status" value="1"/>
</dbReference>
<comment type="subcellular location">
    <subcellularLocation>
        <location evidence="2">Plastid</location>
        <location evidence="2">Chloroplast thylakoid lumen</location>
    </subcellularLocation>
</comment>
<protein>
    <recommendedName>
        <fullName evidence="4 11">peptidylprolyl isomerase</fullName>
        <ecNumber evidence="4 11">5.2.1.8</ecNumber>
    </recommendedName>
</protein>
<evidence type="ECO:0000256" key="6">
    <source>
        <dbReference type="ARBA" id="ARBA00022640"/>
    </source>
</evidence>
<feature type="domain" description="PPIase FKBP-type" evidence="12">
    <location>
        <begin position="329"/>
        <end position="428"/>
    </location>
</feature>
<dbReference type="PROSITE" id="PS50059">
    <property type="entry name" value="FKBP_PPIASE"/>
    <property type="match status" value="1"/>
</dbReference>
<dbReference type="Pfam" id="PF00254">
    <property type="entry name" value="FKBP_C"/>
    <property type="match status" value="1"/>
</dbReference>
<evidence type="ECO:0000313" key="13">
    <source>
        <dbReference type="EnsemblPlants" id="Bo9g062680.1"/>
    </source>
</evidence>
<comment type="similarity">
    <text evidence="3">Belongs to the FKBP-type PPIase family.</text>
</comment>
<keyword evidence="5" id="KW-0150">Chloroplast</keyword>
<accession>A0A0D3E6P6</accession>
<keyword evidence="11" id="KW-0413">Isomerase</keyword>
<name>A0A0D3E6P6_BRAOL</name>
<keyword evidence="9 11" id="KW-0697">Rotamase</keyword>
<evidence type="ECO:0000256" key="7">
    <source>
        <dbReference type="ARBA" id="ARBA00022946"/>
    </source>
</evidence>
<dbReference type="GO" id="GO:0003755">
    <property type="term" value="F:peptidyl-prolyl cis-trans isomerase activity"/>
    <property type="evidence" value="ECO:0007669"/>
    <property type="project" value="UniProtKB-KW"/>
</dbReference>
<evidence type="ECO:0000256" key="3">
    <source>
        <dbReference type="ARBA" id="ARBA00006577"/>
    </source>
</evidence>
<dbReference type="InterPro" id="IPR046357">
    <property type="entry name" value="PPIase_dom_sf"/>
</dbReference>
<evidence type="ECO:0000256" key="8">
    <source>
        <dbReference type="ARBA" id="ARBA00023078"/>
    </source>
</evidence>
<dbReference type="PANTHER" id="PTHR47833:SF2">
    <property type="entry name" value="PEPTIDYLPROLYL ISOMERASE"/>
    <property type="match status" value="1"/>
</dbReference>
<organism evidence="13 14">
    <name type="scientific">Brassica oleracea var. oleracea</name>
    <dbReference type="NCBI Taxonomy" id="109376"/>
    <lineage>
        <taxon>Eukaryota</taxon>
        <taxon>Viridiplantae</taxon>
        <taxon>Streptophyta</taxon>
        <taxon>Embryophyta</taxon>
        <taxon>Tracheophyta</taxon>
        <taxon>Spermatophyta</taxon>
        <taxon>Magnoliopsida</taxon>
        <taxon>eudicotyledons</taxon>
        <taxon>Gunneridae</taxon>
        <taxon>Pentapetalae</taxon>
        <taxon>rosids</taxon>
        <taxon>malvids</taxon>
        <taxon>Brassicales</taxon>
        <taxon>Brassicaceae</taxon>
        <taxon>Brassiceae</taxon>
        <taxon>Brassica</taxon>
    </lineage>
</organism>
<proteinExistence type="inferred from homology"/>
<dbReference type="eggNOG" id="KOG0549">
    <property type="taxonomic scope" value="Eukaryota"/>
</dbReference>
<evidence type="ECO:0000256" key="2">
    <source>
        <dbReference type="ARBA" id="ARBA00004456"/>
    </source>
</evidence>
<dbReference type="Gene3D" id="3.10.50.40">
    <property type="match status" value="1"/>
</dbReference>
<keyword evidence="7" id="KW-0809">Transit peptide</keyword>
<dbReference type="STRING" id="109376.A0A0D3E6P6"/>
<keyword evidence="8" id="KW-0793">Thylakoid</keyword>
<keyword evidence="10" id="KW-1015">Disulfide bond</keyword>